<dbReference type="GO" id="GO:0018784">
    <property type="term" value="F:(S)-2-haloacid dehalogenase activity"/>
    <property type="evidence" value="ECO:0007669"/>
    <property type="project" value="UniProtKB-UniRule"/>
</dbReference>
<dbReference type="InterPro" id="IPR006439">
    <property type="entry name" value="HAD-SF_hydro_IA"/>
</dbReference>
<dbReference type="AlphaFoldDB" id="A0A0J6T8Z4"/>
<dbReference type="EMBL" id="LABY01000020">
    <property type="protein sequence ID" value="KMO42357.1"/>
    <property type="molecule type" value="Genomic_DNA"/>
</dbReference>
<dbReference type="InterPro" id="IPR023198">
    <property type="entry name" value="PGP-like_dom2"/>
</dbReference>
<accession>A0A0J6T8Z4</accession>
<dbReference type="OrthoDB" id="9785638at2"/>
<dbReference type="PANTHER" id="PTHR43316">
    <property type="entry name" value="HYDROLASE, HALOACID DELAHOGENASE-RELATED"/>
    <property type="match status" value="1"/>
</dbReference>
<evidence type="ECO:0000256" key="2">
    <source>
        <dbReference type="ARBA" id="ARBA00022801"/>
    </source>
</evidence>
<dbReference type="PATRIC" id="fig|298794.3.peg.2963"/>
<name>A0A0J6T8Z4_9HYPH</name>
<reference evidence="4 5" key="1">
    <citation type="submission" date="2015-03" db="EMBL/GenBank/DDBJ databases">
        <title>Genome sequencing of Methylobacterium variabile DSM 16961.</title>
        <authorList>
            <person name="Chaudhry V."/>
            <person name="Patil P.B."/>
        </authorList>
    </citation>
    <scope>NUCLEOTIDE SEQUENCE [LARGE SCALE GENOMIC DNA]</scope>
    <source>
        <strain evidence="4 5">DSM 16961</strain>
    </source>
</reference>
<comment type="function">
    <text evidence="3">Catalyzes the hydrolytic dehalogenation of small (S)-2-haloalkanoic acids to yield the corresponding (R)-2-hydroxyalkanoic acids.</text>
</comment>
<dbReference type="InterPro" id="IPR023214">
    <property type="entry name" value="HAD_sf"/>
</dbReference>
<evidence type="ECO:0000256" key="1">
    <source>
        <dbReference type="ARBA" id="ARBA00008106"/>
    </source>
</evidence>
<dbReference type="Gene3D" id="1.10.150.240">
    <property type="entry name" value="Putative phosphatase, domain 2"/>
    <property type="match status" value="1"/>
</dbReference>
<evidence type="ECO:0000256" key="3">
    <source>
        <dbReference type="RuleBase" id="RU368077"/>
    </source>
</evidence>
<dbReference type="Proteomes" id="UP000035955">
    <property type="component" value="Unassembled WGS sequence"/>
</dbReference>
<dbReference type="PRINTS" id="PR00413">
    <property type="entry name" value="HADHALOGNASE"/>
</dbReference>
<evidence type="ECO:0000313" key="4">
    <source>
        <dbReference type="EMBL" id="KMO42357.1"/>
    </source>
</evidence>
<dbReference type="InterPro" id="IPR006328">
    <property type="entry name" value="2-HAD"/>
</dbReference>
<dbReference type="RefSeq" id="WP_048442717.1">
    <property type="nucleotide sequence ID" value="NZ_LABY01000020.1"/>
</dbReference>
<comment type="catalytic activity">
    <reaction evidence="3">
        <text>an (S)-2-haloacid + H2O = a (2R)-2-hydroxycarboxylate + a halide anion + H(+)</text>
        <dbReference type="Rhea" id="RHEA:11192"/>
        <dbReference type="ChEBI" id="CHEBI:15377"/>
        <dbReference type="ChEBI" id="CHEBI:15378"/>
        <dbReference type="ChEBI" id="CHEBI:16042"/>
        <dbReference type="ChEBI" id="CHEBI:58314"/>
        <dbReference type="ChEBI" id="CHEBI:137405"/>
        <dbReference type="EC" id="3.8.1.2"/>
    </reaction>
</comment>
<comment type="caution">
    <text evidence="4">The sequence shown here is derived from an EMBL/GenBank/DDBJ whole genome shotgun (WGS) entry which is preliminary data.</text>
</comment>
<organism evidence="4 5">
    <name type="scientific">Methylobacterium variabile</name>
    <dbReference type="NCBI Taxonomy" id="298794"/>
    <lineage>
        <taxon>Bacteria</taxon>
        <taxon>Pseudomonadati</taxon>
        <taxon>Pseudomonadota</taxon>
        <taxon>Alphaproteobacteria</taxon>
        <taxon>Hyphomicrobiales</taxon>
        <taxon>Methylobacteriaceae</taxon>
        <taxon>Methylobacterium</taxon>
    </lineage>
</organism>
<dbReference type="EC" id="3.8.1.2" evidence="3"/>
<gene>
    <name evidence="4" type="ORF">VQ02_03220</name>
</gene>
<dbReference type="PANTHER" id="PTHR43316:SF3">
    <property type="entry name" value="HALOACID DEHALOGENASE, TYPE II (AFU_ORTHOLOGUE AFUA_2G07750)-RELATED"/>
    <property type="match status" value="1"/>
</dbReference>
<dbReference type="Gene3D" id="3.40.50.1000">
    <property type="entry name" value="HAD superfamily/HAD-like"/>
    <property type="match status" value="1"/>
</dbReference>
<keyword evidence="5" id="KW-1185">Reference proteome</keyword>
<dbReference type="SFLD" id="SFLDS00003">
    <property type="entry name" value="Haloacid_Dehalogenase"/>
    <property type="match status" value="1"/>
</dbReference>
<dbReference type="NCBIfam" id="TIGR01428">
    <property type="entry name" value="HAD_type_II"/>
    <property type="match status" value="1"/>
</dbReference>
<comment type="similarity">
    <text evidence="1 3">Belongs to the HAD-like hydrolase superfamily. S-2-haloalkanoic acid dehalogenase family.</text>
</comment>
<dbReference type="InterPro" id="IPR036412">
    <property type="entry name" value="HAD-like_sf"/>
</dbReference>
<protein>
    <recommendedName>
        <fullName evidence="3">(S)-2-haloacid dehalogenase</fullName>
        <ecNumber evidence="3">3.8.1.2</ecNumber>
    </recommendedName>
    <alternativeName>
        <fullName evidence="3">2-haloalkanoic acid dehalogenase</fullName>
    </alternativeName>
    <alternativeName>
        <fullName evidence="3">Halocarboxylic acid halidohydrolase</fullName>
    </alternativeName>
    <alternativeName>
        <fullName evidence="3">L-2-haloacid dehalogenase</fullName>
    </alternativeName>
</protein>
<dbReference type="Pfam" id="PF00702">
    <property type="entry name" value="Hydrolase"/>
    <property type="match status" value="1"/>
</dbReference>
<keyword evidence="2 3" id="KW-0378">Hydrolase</keyword>
<dbReference type="NCBIfam" id="TIGR01493">
    <property type="entry name" value="HAD-SF-IA-v2"/>
    <property type="match status" value="1"/>
</dbReference>
<proteinExistence type="inferred from homology"/>
<dbReference type="SUPFAM" id="SSF56784">
    <property type="entry name" value="HAD-like"/>
    <property type="match status" value="1"/>
</dbReference>
<evidence type="ECO:0000313" key="5">
    <source>
        <dbReference type="Proteomes" id="UP000035955"/>
    </source>
</evidence>
<sequence length="233" mass="25145">MAIQALIFDVFGTLLDWHGGVAREASRLLAPFRPDLDGGAFAQAWRDRYQPGMEPIRQGARAYADLDTLHGESLEGVLANLGLGEAVPPEVRRELVLAWHRLDAWPEIPDALAALRDRYLLAPCSNAHVRLAIAHARRNRLPWDAVLGAEFAQDYKPKPAVYLRAVEALRLQPDEVMMVAAHSSDLAAAAACGLATAHIARPDESGPGTGESAPLVPVDVSASDLADLARQLT</sequence>
<dbReference type="SFLD" id="SFLDG01129">
    <property type="entry name" value="C1.5:_HAD__Beta-PGM__Phosphata"/>
    <property type="match status" value="1"/>
</dbReference>
<dbReference type="InterPro" id="IPR051540">
    <property type="entry name" value="S-2-haloacid_dehalogenase"/>
</dbReference>